<name>A0ABW5BSN3_9BACI</name>
<dbReference type="RefSeq" id="WP_247341351.1">
    <property type="nucleotide sequence ID" value="NZ_CP095550.1"/>
</dbReference>
<reference evidence="2" key="1">
    <citation type="journal article" date="2019" name="Int. J. Syst. Evol. Microbiol.">
        <title>The Global Catalogue of Microorganisms (GCM) 10K type strain sequencing project: providing services to taxonomists for standard genome sequencing and annotation.</title>
        <authorList>
            <consortium name="The Broad Institute Genomics Platform"/>
            <consortium name="The Broad Institute Genome Sequencing Center for Infectious Disease"/>
            <person name="Wu L."/>
            <person name="Ma J."/>
        </authorList>
    </citation>
    <scope>NUCLEOTIDE SEQUENCE [LARGE SCALE GENOMIC DNA]</scope>
    <source>
        <strain evidence="2">CGMCC 1.15474</strain>
    </source>
</reference>
<evidence type="ECO:0000313" key="1">
    <source>
        <dbReference type="EMBL" id="MFD2213123.1"/>
    </source>
</evidence>
<dbReference type="EMBL" id="JBHUIK010000001">
    <property type="protein sequence ID" value="MFD2213123.1"/>
    <property type="molecule type" value="Genomic_DNA"/>
</dbReference>
<dbReference type="Proteomes" id="UP001597318">
    <property type="component" value="Unassembled WGS sequence"/>
</dbReference>
<comment type="caution">
    <text evidence="1">The sequence shown here is derived from an EMBL/GenBank/DDBJ whole genome shotgun (WGS) entry which is preliminary data.</text>
</comment>
<protein>
    <submittedName>
        <fullName evidence="1">Uncharacterized protein</fullName>
    </submittedName>
</protein>
<proteinExistence type="predicted"/>
<gene>
    <name evidence="1" type="ORF">ACFSKK_05270</name>
</gene>
<sequence>MNDMNSLLTEEEQKLILKLESEMLFALTVSHMTFYKNEIQAIISQAKRRHSFLEKLEKEALV</sequence>
<organism evidence="1 2">
    <name type="scientific">Metabacillus endolithicus</name>
    <dbReference type="NCBI Taxonomy" id="1535204"/>
    <lineage>
        <taxon>Bacteria</taxon>
        <taxon>Bacillati</taxon>
        <taxon>Bacillota</taxon>
        <taxon>Bacilli</taxon>
        <taxon>Bacillales</taxon>
        <taxon>Bacillaceae</taxon>
        <taxon>Metabacillus</taxon>
    </lineage>
</organism>
<evidence type="ECO:0000313" key="2">
    <source>
        <dbReference type="Proteomes" id="UP001597318"/>
    </source>
</evidence>
<accession>A0ABW5BSN3</accession>
<keyword evidence="2" id="KW-1185">Reference proteome</keyword>